<dbReference type="EMBL" id="FONY01000003">
    <property type="protein sequence ID" value="SFE55618.1"/>
    <property type="molecule type" value="Genomic_DNA"/>
</dbReference>
<name>A0A1I2BIH2_9BACT</name>
<dbReference type="InterPro" id="IPR038352">
    <property type="entry name" value="Imelysin_sf"/>
</dbReference>
<proteinExistence type="predicted"/>
<dbReference type="GO" id="GO:0030313">
    <property type="term" value="C:cell envelope"/>
    <property type="evidence" value="ECO:0007669"/>
    <property type="project" value="UniProtKB-SubCell"/>
</dbReference>
<dbReference type="Proteomes" id="UP000199513">
    <property type="component" value="Unassembled WGS sequence"/>
</dbReference>
<keyword evidence="2 3" id="KW-0732">Signal</keyword>
<reference evidence="5 6" key="1">
    <citation type="submission" date="2016-10" db="EMBL/GenBank/DDBJ databases">
        <authorList>
            <person name="de Groot N.N."/>
        </authorList>
    </citation>
    <scope>NUCLEOTIDE SEQUENCE [LARGE SCALE GENOMIC DNA]</scope>
    <source>
        <strain>GEY</strain>
        <strain evidence="6">DSM 9560</strain>
    </source>
</reference>
<dbReference type="OrthoDB" id="9764688at2"/>
<dbReference type="Gene3D" id="1.20.1420.20">
    <property type="entry name" value="M75 peptidase, HXXE motif"/>
    <property type="match status" value="1"/>
</dbReference>
<comment type="subcellular location">
    <subcellularLocation>
        <location evidence="1">Cell envelope</location>
    </subcellularLocation>
</comment>
<sequence>MQKIKYIFFLLFILFACSDNAKQINNLKAEVVRDYAQIAYLNYQDAYQHTLALKIAIDSFVFSPSDDLFQKTKQAWLAARKVYSQTEVFRFYGSPIDHPQHNLEPQINAWPLDESYIDYVEDNLSSGIINDLSINLDKATLRAKNEQDGVEENVSIGYHAIEFLLWGQDLYEESAGKRSFTDYTTAKNADRRKKYLQLCAELLVEDLAKVIKQWNPDEKDNYRSEFVKDVDTSLAKILTGWGSLSRAELGGERMRVALVNHDQEDEHSCFSDNTHNDVIANIQGMVNIYEGRYSNFQGKGLADLLTVLDKNLAEKMRENLAHSLQCARTIQPPFDMEISAKNPQGNERILKTIQALDEQTQTIEEIAKLLGLSINTKGT</sequence>
<feature type="signal peptide" evidence="3">
    <location>
        <begin position="1"/>
        <end position="21"/>
    </location>
</feature>
<dbReference type="Pfam" id="PF09375">
    <property type="entry name" value="Peptidase_M75"/>
    <property type="match status" value="1"/>
</dbReference>
<evidence type="ECO:0000259" key="4">
    <source>
        <dbReference type="Pfam" id="PF09375"/>
    </source>
</evidence>
<evidence type="ECO:0000256" key="3">
    <source>
        <dbReference type="SAM" id="SignalP"/>
    </source>
</evidence>
<feature type="chain" id="PRO_5011589216" evidence="3">
    <location>
        <begin position="22"/>
        <end position="379"/>
    </location>
</feature>
<dbReference type="PROSITE" id="PS51257">
    <property type="entry name" value="PROKAR_LIPOPROTEIN"/>
    <property type="match status" value="1"/>
</dbReference>
<evidence type="ECO:0000313" key="5">
    <source>
        <dbReference type="EMBL" id="SFE55618.1"/>
    </source>
</evidence>
<dbReference type="InterPro" id="IPR018976">
    <property type="entry name" value="Imelysin-like"/>
</dbReference>
<dbReference type="STRING" id="1003.SAMN04488541_100318"/>
<accession>A0A1I2BIH2</accession>
<dbReference type="AlphaFoldDB" id="A0A1I2BIH2"/>
<feature type="domain" description="Imelysin-like" evidence="4">
    <location>
        <begin position="42"/>
        <end position="362"/>
    </location>
</feature>
<dbReference type="RefSeq" id="WP_091539233.1">
    <property type="nucleotide sequence ID" value="NZ_FONY01000003.1"/>
</dbReference>
<dbReference type="CDD" id="cd14657">
    <property type="entry name" value="Imelysin_IrpA-like"/>
    <property type="match status" value="1"/>
</dbReference>
<gene>
    <name evidence="5" type="ORF">SAMN04488541_100318</name>
</gene>
<evidence type="ECO:0000256" key="1">
    <source>
        <dbReference type="ARBA" id="ARBA00004196"/>
    </source>
</evidence>
<keyword evidence="6" id="KW-1185">Reference proteome</keyword>
<evidence type="ECO:0000256" key="2">
    <source>
        <dbReference type="ARBA" id="ARBA00022729"/>
    </source>
</evidence>
<organism evidence="5 6">
    <name type="scientific">Thermoflexibacter ruber</name>
    <dbReference type="NCBI Taxonomy" id="1003"/>
    <lineage>
        <taxon>Bacteria</taxon>
        <taxon>Pseudomonadati</taxon>
        <taxon>Bacteroidota</taxon>
        <taxon>Cytophagia</taxon>
        <taxon>Cytophagales</taxon>
        <taxon>Thermoflexibacteraceae</taxon>
        <taxon>Thermoflexibacter</taxon>
    </lineage>
</organism>
<protein>
    <submittedName>
        <fullName evidence="5">Putative iron-regulated protein</fullName>
    </submittedName>
</protein>
<evidence type="ECO:0000313" key="6">
    <source>
        <dbReference type="Proteomes" id="UP000199513"/>
    </source>
</evidence>